<comment type="caution">
    <text evidence="1">The sequence shown here is derived from an EMBL/GenBank/DDBJ whole genome shotgun (WGS) entry which is preliminary data.</text>
</comment>
<dbReference type="AlphaFoldDB" id="A0A941E5I4"/>
<protein>
    <recommendedName>
        <fullName evidence="3">Lipoprotein</fullName>
    </recommendedName>
</protein>
<sequence length="140" mass="15998">MEKRIVIFVISLAIAISLSCALLVSIVIVDSSLLPQENITEVWEGGDGEGFNLRIEFFGSKYLAIWRGCLGEYGRAQGDYVKILDHIHFNPRIETGMMASRFRSMQIVRNEDQTYLVDDNDKDAMKYLRYSGLRKIIDSK</sequence>
<reference evidence="1" key="1">
    <citation type="submission" date="2021-04" db="EMBL/GenBank/DDBJ databases">
        <title>novel species isolated from subtropical streams in China.</title>
        <authorList>
            <person name="Lu H."/>
        </authorList>
    </citation>
    <scope>NUCLEOTIDE SEQUENCE</scope>
    <source>
        <strain evidence="1">FT137W</strain>
    </source>
</reference>
<accession>A0A941E5I4</accession>
<dbReference type="PROSITE" id="PS51257">
    <property type="entry name" value="PROKAR_LIPOPROTEIN"/>
    <property type="match status" value="1"/>
</dbReference>
<organism evidence="1 2">
    <name type="scientific">Undibacterium fentianense</name>
    <dbReference type="NCBI Taxonomy" id="2828728"/>
    <lineage>
        <taxon>Bacteria</taxon>
        <taxon>Pseudomonadati</taxon>
        <taxon>Pseudomonadota</taxon>
        <taxon>Betaproteobacteria</taxon>
        <taxon>Burkholderiales</taxon>
        <taxon>Oxalobacteraceae</taxon>
        <taxon>Undibacterium</taxon>
    </lineage>
</organism>
<evidence type="ECO:0000313" key="2">
    <source>
        <dbReference type="Proteomes" id="UP000678545"/>
    </source>
</evidence>
<evidence type="ECO:0000313" key="1">
    <source>
        <dbReference type="EMBL" id="MBR7801532.1"/>
    </source>
</evidence>
<proteinExistence type="predicted"/>
<dbReference type="Proteomes" id="UP000678545">
    <property type="component" value="Unassembled WGS sequence"/>
</dbReference>
<dbReference type="RefSeq" id="WP_212676655.1">
    <property type="nucleotide sequence ID" value="NZ_JAGSPJ010000007.1"/>
</dbReference>
<evidence type="ECO:0008006" key="3">
    <source>
        <dbReference type="Google" id="ProtNLM"/>
    </source>
</evidence>
<gene>
    <name evidence="1" type="ORF">KDM90_16085</name>
</gene>
<dbReference type="EMBL" id="JAGSPJ010000007">
    <property type="protein sequence ID" value="MBR7801532.1"/>
    <property type="molecule type" value="Genomic_DNA"/>
</dbReference>
<name>A0A941E5I4_9BURK</name>
<keyword evidence="2" id="KW-1185">Reference proteome</keyword>